<keyword evidence="2" id="KW-1185">Reference proteome</keyword>
<dbReference type="Proteomes" id="UP001518990">
    <property type="component" value="Unassembled WGS sequence"/>
</dbReference>
<sequence length="62" mass="6907">MIEECWVRVYAGQAACLMHYEGDVAIVYLAGEEMTMEKSAWASLPPYRAMAPLPWMAEAVPA</sequence>
<comment type="caution">
    <text evidence="1">The sequence shown here is derived from an EMBL/GenBank/DDBJ whole genome shotgun (WGS) entry which is preliminary data.</text>
</comment>
<name>A0ABS3K8K9_9PROT</name>
<evidence type="ECO:0000313" key="2">
    <source>
        <dbReference type="Proteomes" id="UP001518990"/>
    </source>
</evidence>
<reference evidence="1 2" key="1">
    <citation type="submission" date="2020-09" db="EMBL/GenBank/DDBJ databases">
        <title>Roseomonas.</title>
        <authorList>
            <person name="Zhu W."/>
        </authorList>
    </citation>
    <scope>NUCLEOTIDE SEQUENCE [LARGE SCALE GENOMIC DNA]</scope>
    <source>
        <strain evidence="1 2">1311</strain>
    </source>
</reference>
<proteinExistence type="predicted"/>
<organism evidence="1 2">
    <name type="scientific">Roseomonas marmotae</name>
    <dbReference type="NCBI Taxonomy" id="2768161"/>
    <lineage>
        <taxon>Bacteria</taxon>
        <taxon>Pseudomonadati</taxon>
        <taxon>Pseudomonadota</taxon>
        <taxon>Alphaproteobacteria</taxon>
        <taxon>Acetobacterales</taxon>
        <taxon>Roseomonadaceae</taxon>
        <taxon>Roseomonas</taxon>
    </lineage>
</organism>
<dbReference type="RefSeq" id="WP_207445388.1">
    <property type="nucleotide sequence ID" value="NZ_CP061091.1"/>
</dbReference>
<evidence type="ECO:0000313" key="1">
    <source>
        <dbReference type="EMBL" id="MBO1073795.1"/>
    </source>
</evidence>
<protein>
    <submittedName>
        <fullName evidence="1">Uncharacterized protein</fullName>
    </submittedName>
</protein>
<gene>
    <name evidence="1" type="ORF">IAI60_04175</name>
</gene>
<accession>A0ABS3K8K9</accession>
<dbReference type="EMBL" id="JACTNF010000003">
    <property type="protein sequence ID" value="MBO1073795.1"/>
    <property type="molecule type" value="Genomic_DNA"/>
</dbReference>